<protein>
    <submittedName>
        <fullName evidence="2">Uncharacterized protein</fullName>
    </submittedName>
</protein>
<keyword evidence="3" id="KW-1185">Reference proteome</keyword>
<dbReference type="AlphaFoldDB" id="A0A835NAV9"/>
<name>A0A835NAV9_9ROSI</name>
<dbReference type="Pfam" id="PF15054">
    <property type="entry name" value="DUF4535"/>
    <property type="match status" value="1"/>
</dbReference>
<feature type="chain" id="PRO_5032820681" evidence="1">
    <location>
        <begin position="18"/>
        <end position="144"/>
    </location>
</feature>
<accession>A0A835NAV9</accession>
<feature type="signal peptide" evidence="1">
    <location>
        <begin position="1"/>
        <end position="17"/>
    </location>
</feature>
<dbReference type="OrthoDB" id="2012160at2759"/>
<gene>
    <name evidence="2" type="ORF">SADUNF_Sadunf01G0099800</name>
</gene>
<dbReference type="PANTHER" id="PTHR33528">
    <property type="entry name" value="OS07G0239500 PROTEIN"/>
    <property type="match status" value="1"/>
</dbReference>
<dbReference type="Proteomes" id="UP000657918">
    <property type="component" value="Unassembled WGS sequence"/>
</dbReference>
<reference evidence="2 3" key="1">
    <citation type="submission" date="2020-10" db="EMBL/GenBank/DDBJ databases">
        <title>Plant Genome Project.</title>
        <authorList>
            <person name="Zhang R.-G."/>
        </authorList>
    </citation>
    <scope>NUCLEOTIDE SEQUENCE [LARGE SCALE GENOMIC DNA]</scope>
    <source>
        <strain evidence="2">FAFU-HL-1</strain>
        <tissue evidence="2">Leaf</tissue>
    </source>
</reference>
<sequence>MGIIRSSFSFIVGTVCGVYIAQNYDVPNIKKLTTTGLFMAKLVEEKYRKPKSRNDDDDYNRKLHTVSFSIMFELQTFPDLLLCLVPVFRNLMGLRQTARVREWASFYLCVNKRDIQNNINVFMLVTQICPRRVPLDLHPSYILL</sequence>
<dbReference type="EMBL" id="JADGMS010000001">
    <property type="protein sequence ID" value="KAF9689513.1"/>
    <property type="molecule type" value="Genomic_DNA"/>
</dbReference>
<dbReference type="PANTHER" id="PTHR33528:SF17">
    <property type="entry name" value="TRANSMEMBRANE PROTEIN"/>
    <property type="match status" value="1"/>
</dbReference>
<evidence type="ECO:0000313" key="3">
    <source>
        <dbReference type="Proteomes" id="UP000657918"/>
    </source>
</evidence>
<evidence type="ECO:0000313" key="2">
    <source>
        <dbReference type="EMBL" id="KAF9689513.1"/>
    </source>
</evidence>
<dbReference type="InterPro" id="IPR027854">
    <property type="entry name" value="STMP1"/>
</dbReference>
<comment type="caution">
    <text evidence="2">The sequence shown here is derived from an EMBL/GenBank/DDBJ whole genome shotgun (WGS) entry which is preliminary data.</text>
</comment>
<keyword evidence="1" id="KW-0732">Signal</keyword>
<organism evidence="2 3">
    <name type="scientific">Salix dunnii</name>
    <dbReference type="NCBI Taxonomy" id="1413687"/>
    <lineage>
        <taxon>Eukaryota</taxon>
        <taxon>Viridiplantae</taxon>
        <taxon>Streptophyta</taxon>
        <taxon>Embryophyta</taxon>
        <taxon>Tracheophyta</taxon>
        <taxon>Spermatophyta</taxon>
        <taxon>Magnoliopsida</taxon>
        <taxon>eudicotyledons</taxon>
        <taxon>Gunneridae</taxon>
        <taxon>Pentapetalae</taxon>
        <taxon>rosids</taxon>
        <taxon>fabids</taxon>
        <taxon>Malpighiales</taxon>
        <taxon>Salicaceae</taxon>
        <taxon>Saliceae</taxon>
        <taxon>Salix</taxon>
    </lineage>
</organism>
<proteinExistence type="predicted"/>
<evidence type="ECO:0000256" key="1">
    <source>
        <dbReference type="SAM" id="SignalP"/>
    </source>
</evidence>